<dbReference type="OrthoDB" id="9790442at2"/>
<organism evidence="10 11">
    <name type="scientific">Paenibacillus graminis</name>
    <dbReference type="NCBI Taxonomy" id="189425"/>
    <lineage>
        <taxon>Bacteria</taxon>
        <taxon>Bacillati</taxon>
        <taxon>Bacillota</taxon>
        <taxon>Bacilli</taxon>
        <taxon>Bacillales</taxon>
        <taxon>Paenibacillaceae</taxon>
        <taxon>Paenibacillus</taxon>
    </lineage>
</organism>
<dbReference type="eggNOG" id="COG0745">
    <property type="taxonomic scope" value="Bacteria"/>
</dbReference>
<dbReference type="PROSITE" id="PS50110">
    <property type="entry name" value="RESPONSE_REGULATORY"/>
    <property type="match status" value="1"/>
</dbReference>
<dbReference type="Gene3D" id="1.10.10.10">
    <property type="entry name" value="Winged helix-like DNA-binding domain superfamily/Winged helix DNA-binding domain"/>
    <property type="match status" value="1"/>
</dbReference>
<dbReference type="InterPro" id="IPR036388">
    <property type="entry name" value="WH-like_DNA-bd_sf"/>
</dbReference>
<accession>A0A089M767</accession>
<dbReference type="AlphaFoldDB" id="A0A089M767"/>
<feature type="modified residue" description="4-aspartylphosphate" evidence="6">
    <location>
        <position position="52"/>
    </location>
</feature>
<dbReference type="KEGG" id="pgm:PGRAT_16570"/>
<evidence type="ECO:0000256" key="7">
    <source>
        <dbReference type="PROSITE-ProRule" id="PRU01091"/>
    </source>
</evidence>
<evidence type="ECO:0000256" key="2">
    <source>
        <dbReference type="ARBA" id="ARBA00023012"/>
    </source>
</evidence>
<dbReference type="GO" id="GO:0005829">
    <property type="term" value="C:cytosol"/>
    <property type="evidence" value="ECO:0007669"/>
    <property type="project" value="TreeGrafter"/>
</dbReference>
<evidence type="ECO:0000256" key="1">
    <source>
        <dbReference type="ARBA" id="ARBA00022553"/>
    </source>
</evidence>
<keyword evidence="2" id="KW-0902">Two-component regulatory system</keyword>
<dbReference type="Gene3D" id="6.10.250.690">
    <property type="match status" value="1"/>
</dbReference>
<evidence type="ECO:0000259" key="8">
    <source>
        <dbReference type="PROSITE" id="PS50110"/>
    </source>
</evidence>
<gene>
    <name evidence="10" type="ORF">PGRAT_16570</name>
</gene>
<sequence>MFKIMIVEDDIKIRTLLTDILRKYSYEVVEVADFLQVEKIFEQEAPQLVLLDLNLPYYDGFYYCRVFRRKTTVPIIVISARDEESSQVLSMELGADDYIVKPLNIQVLLAKIMAILRRNYGEYAGKPEPDNEPLPIHLDDRNFSISCKGAVEELSKNEYKLLKKLMDKKDTIVTREELLEELWDDVHFVVDNTLTVNVTRVKSKLANLGFQNVIKVKRGVGYIFDSAMAGGTRQ</sequence>
<dbReference type="GO" id="GO:0000976">
    <property type="term" value="F:transcription cis-regulatory region binding"/>
    <property type="evidence" value="ECO:0007669"/>
    <property type="project" value="TreeGrafter"/>
</dbReference>
<evidence type="ECO:0000256" key="5">
    <source>
        <dbReference type="ARBA" id="ARBA00023163"/>
    </source>
</evidence>
<keyword evidence="3" id="KW-0805">Transcription regulation</keyword>
<evidence type="ECO:0000313" key="10">
    <source>
        <dbReference type="EMBL" id="AIQ69062.1"/>
    </source>
</evidence>
<evidence type="ECO:0000313" key="11">
    <source>
        <dbReference type="Proteomes" id="UP000029500"/>
    </source>
</evidence>
<dbReference type="RefSeq" id="WP_025706396.1">
    <property type="nucleotide sequence ID" value="NZ_CP009287.1"/>
</dbReference>
<evidence type="ECO:0000256" key="6">
    <source>
        <dbReference type="PROSITE-ProRule" id="PRU00169"/>
    </source>
</evidence>
<dbReference type="InterPro" id="IPR039420">
    <property type="entry name" value="WalR-like"/>
</dbReference>
<reference evidence="10 11" key="1">
    <citation type="submission" date="2014-08" db="EMBL/GenBank/DDBJ databases">
        <title>Comparative genomics of the Paenibacillus odorifer group.</title>
        <authorList>
            <person name="den Bakker H.C."/>
            <person name="Tsai Y.-C."/>
            <person name="Martin N."/>
            <person name="Korlach J."/>
            <person name="Wiedmann M."/>
        </authorList>
    </citation>
    <scope>NUCLEOTIDE SEQUENCE [LARGE SCALE GENOMIC DNA]</scope>
    <source>
        <strain evidence="10 11">DSM 15220</strain>
    </source>
</reference>
<dbReference type="InterPro" id="IPR001867">
    <property type="entry name" value="OmpR/PhoB-type_DNA-bd"/>
</dbReference>
<evidence type="ECO:0000259" key="9">
    <source>
        <dbReference type="PROSITE" id="PS51755"/>
    </source>
</evidence>
<dbReference type="Pfam" id="PF00486">
    <property type="entry name" value="Trans_reg_C"/>
    <property type="match status" value="1"/>
</dbReference>
<keyword evidence="5" id="KW-0804">Transcription</keyword>
<name>A0A089M767_9BACL</name>
<dbReference type="PANTHER" id="PTHR48111:SF43">
    <property type="entry name" value="STAGE 0 SPORULATION PROTEIN A HOMOLOG"/>
    <property type="match status" value="1"/>
</dbReference>
<dbReference type="InterPro" id="IPR011006">
    <property type="entry name" value="CheY-like_superfamily"/>
</dbReference>
<keyword evidence="11" id="KW-1185">Reference proteome</keyword>
<dbReference type="GO" id="GO:0032993">
    <property type="term" value="C:protein-DNA complex"/>
    <property type="evidence" value="ECO:0007669"/>
    <property type="project" value="TreeGrafter"/>
</dbReference>
<dbReference type="Gene3D" id="3.40.50.2300">
    <property type="match status" value="1"/>
</dbReference>
<evidence type="ECO:0000256" key="4">
    <source>
        <dbReference type="ARBA" id="ARBA00023125"/>
    </source>
</evidence>
<dbReference type="Proteomes" id="UP000029500">
    <property type="component" value="Chromosome"/>
</dbReference>
<dbReference type="InterPro" id="IPR016032">
    <property type="entry name" value="Sig_transdc_resp-reg_C-effctor"/>
</dbReference>
<proteinExistence type="predicted"/>
<keyword evidence="4 7" id="KW-0238">DNA-binding</keyword>
<keyword evidence="1 6" id="KW-0597">Phosphoprotein</keyword>
<feature type="domain" description="OmpR/PhoB-type" evidence="9">
    <location>
        <begin position="126"/>
        <end position="226"/>
    </location>
</feature>
<dbReference type="GO" id="GO:0006355">
    <property type="term" value="P:regulation of DNA-templated transcription"/>
    <property type="evidence" value="ECO:0007669"/>
    <property type="project" value="InterPro"/>
</dbReference>
<dbReference type="GO" id="GO:0000156">
    <property type="term" value="F:phosphorelay response regulator activity"/>
    <property type="evidence" value="ECO:0007669"/>
    <property type="project" value="TreeGrafter"/>
</dbReference>
<dbReference type="Pfam" id="PF00072">
    <property type="entry name" value="Response_reg"/>
    <property type="match status" value="1"/>
</dbReference>
<dbReference type="SMART" id="SM00862">
    <property type="entry name" value="Trans_reg_C"/>
    <property type="match status" value="1"/>
</dbReference>
<protein>
    <submittedName>
        <fullName evidence="10">Transcriptional regulator</fullName>
    </submittedName>
</protein>
<dbReference type="PROSITE" id="PS51755">
    <property type="entry name" value="OMPR_PHOB"/>
    <property type="match status" value="1"/>
</dbReference>
<dbReference type="HOGENOM" id="CLU_000445_30_3_9"/>
<dbReference type="CDD" id="cd00383">
    <property type="entry name" value="trans_reg_C"/>
    <property type="match status" value="1"/>
</dbReference>
<dbReference type="PANTHER" id="PTHR48111">
    <property type="entry name" value="REGULATOR OF RPOS"/>
    <property type="match status" value="1"/>
</dbReference>
<dbReference type="SUPFAM" id="SSF52172">
    <property type="entry name" value="CheY-like"/>
    <property type="match status" value="1"/>
</dbReference>
<evidence type="ECO:0000256" key="3">
    <source>
        <dbReference type="ARBA" id="ARBA00023015"/>
    </source>
</evidence>
<feature type="domain" description="Response regulatory" evidence="8">
    <location>
        <begin position="3"/>
        <end position="116"/>
    </location>
</feature>
<feature type="DNA-binding region" description="OmpR/PhoB-type" evidence="7">
    <location>
        <begin position="126"/>
        <end position="226"/>
    </location>
</feature>
<dbReference type="STRING" id="189425.PGRAT_16570"/>
<dbReference type="SMART" id="SM00448">
    <property type="entry name" value="REC"/>
    <property type="match status" value="1"/>
</dbReference>
<dbReference type="EMBL" id="CP009287">
    <property type="protein sequence ID" value="AIQ69062.1"/>
    <property type="molecule type" value="Genomic_DNA"/>
</dbReference>
<dbReference type="SUPFAM" id="SSF46894">
    <property type="entry name" value="C-terminal effector domain of the bipartite response regulators"/>
    <property type="match status" value="1"/>
</dbReference>
<dbReference type="InterPro" id="IPR001789">
    <property type="entry name" value="Sig_transdc_resp-reg_receiver"/>
</dbReference>